<sequence length="282" mass="31757">MASVQPRYLRLHPLTPSQLPYHAALNNSSERQPSLRDFCATVIDEGRQLSETDLKTNFVADAKTKSSPPAKAPVQILRWTRRIDDQVEYWFARHSEHTDPDPSWDDFVKGLCENHSENEAEYTPDVYDCREVCKWDVEAEEIQDMDGVTLRAVEMCHEIPVVANRVFATLVLTANYVSSPGFIVVQIPLDLEGVDAAIYSNHKNTTHKDSDTDQKKKKVVVGQYASVERCTYDEAEEKVSWDMATAADAKGGIPMFLQKPTMPGKIAVDVGFFASFVEKKRG</sequence>
<organism evidence="2 3">
    <name type="scientific">Venturia effusa</name>
    <dbReference type="NCBI Taxonomy" id="50376"/>
    <lineage>
        <taxon>Eukaryota</taxon>
        <taxon>Fungi</taxon>
        <taxon>Dikarya</taxon>
        <taxon>Ascomycota</taxon>
        <taxon>Pezizomycotina</taxon>
        <taxon>Dothideomycetes</taxon>
        <taxon>Pleosporomycetidae</taxon>
        <taxon>Venturiales</taxon>
        <taxon>Venturiaceae</taxon>
        <taxon>Venturia</taxon>
    </lineage>
</organism>
<keyword evidence="3" id="KW-1185">Reference proteome</keyword>
<dbReference type="PANTHER" id="PTHR40370:SF1">
    <property type="entry name" value="DUF3074 DOMAIN-CONTAINING PROTEIN"/>
    <property type="match status" value="1"/>
</dbReference>
<dbReference type="InterPro" id="IPR024500">
    <property type="entry name" value="DUF3074"/>
</dbReference>
<evidence type="ECO:0000313" key="2">
    <source>
        <dbReference type="EMBL" id="QDS76634.1"/>
    </source>
</evidence>
<protein>
    <recommendedName>
        <fullName evidence="1">DUF3074 domain-containing protein</fullName>
    </recommendedName>
</protein>
<gene>
    <name evidence="2" type="ORF">FKW77_007975</name>
</gene>
<dbReference type="AlphaFoldDB" id="A0A517LLY2"/>
<dbReference type="Pfam" id="PF11274">
    <property type="entry name" value="DUF3074"/>
    <property type="match status" value="1"/>
</dbReference>
<name>A0A517LLY2_9PEZI</name>
<dbReference type="Proteomes" id="UP000316270">
    <property type="component" value="Chromosome 15"/>
</dbReference>
<feature type="domain" description="DUF3074" evidence="1">
    <location>
        <begin position="90"/>
        <end position="276"/>
    </location>
</feature>
<reference evidence="2 3" key="1">
    <citation type="submission" date="2019-07" db="EMBL/GenBank/DDBJ databases">
        <title>Finished genome of Venturia effusa.</title>
        <authorList>
            <person name="Young C.A."/>
            <person name="Cox M.P."/>
            <person name="Ganley A.R.D."/>
            <person name="David W.J."/>
        </authorList>
    </citation>
    <scope>NUCLEOTIDE SEQUENCE [LARGE SCALE GENOMIC DNA]</scope>
    <source>
        <strain evidence="3">albino</strain>
    </source>
</reference>
<dbReference type="OrthoDB" id="6423603at2759"/>
<proteinExistence type="predicted"/>
<dbReference type="EMBL" id="CP042199">
    <property type="protein sequence ID" value="QDS76634.1"/>
    <property type="molecule type" value="Genomic_DNA"/>
</dbReference>
<accession>A0A517LLY2</accession>
<evidence type="ECO:0000313" key="3">
    <source>
        <dbReference type="Proteomes" id="UP000316270"/>
    </source>
</evidence>
<dbReference type="PANTHER" id="PTHR40370">
    <property type="entry name" value="EXPRESSED PROTEIN"/>
    <property type="match status" value="1"/>
</dbReference>
<evidence type="ECO:0000259" key="1">
    <source>
        <dbReference type="Pfam" id="PF11274"/>
    </source>
</evidence>